<evidence type="ECO:0000313" key="2">
    <source>
        <dbReference type="Proteomes" id="UP000244898"/>
    </source>
</evidence>
<reference evidence="2" key="1">
    <citation type="submission" date="2018-03" db="EMBL/GenBank/DDBJ databases">
        <authorList>
            <person name="Rodrigo-Torres L."/>
            <person name="Arahal R. D."/>
            <person name="Lucena T."/>
        </authorList>
    </citation>
    <scope>NUCLEOTIDE SEQUENCE [LARGE SCALE GENOMIC DNA]</scope>
    <source>
        <strain evidence="2">CECT 7615</strain>
    </source>
</reference>
<dbReference type="EMBL" id="ONZG01000005">
    <property type="protein sequence ID" value="SPJ29004.1"/>
    <property type="molecule type" value="Genomic_DNA"/>
</dbReference>
<dbReference type="AlphaFoldDB" id="A0A2R8C988"/>
<keyword evidence="2" id="KW-1185">Reference proteome</keyword>
<gene>
    <name evidence="1" type="ORF">TRM7615_02515</name>
</gene>
<dbReference type="Proteomes" id="UP000244898">
    <property type="component" value="Unassembled WGS sequence"/>
</dbReference>
<proteinExistence type="predicted"/>
<organism evidence="1 2">
    <name type="scientific">Falsiruegeria mediterranea M17</name>
    <dbReference type="NCBI Taxonomy" id="1200281"/>
    <lineage>
        <taxon>Bacteria</taxon>
        <taxon>Pseudomonadati</taxon>
        <taxon>Pseudomonadota</taxon>
        <taxon>Alphaproteobacteria</taxon>
        <taxon>Rhodobacterales</taxon>
        <taxon>Roseobacteraceae</taxon>
        <taxon>Falsiruegeria</taxon>
    </lineage>
</organism>
<protein>
    <submittedName>
        <fullName evidence="1">Uncharacterized protein</fullName>
    </submittedName>
</protein>
<accession>A0A2R8C988</accession>
<evidence type="ECO:0000313" key="1">
    <source>
        <dbReference type="EMBL" id="SPJ29004.1"/>
    </source>
</evidence>
<name>A0A2R8C988_9RHOB</name>
<sequence length="33" mass="3941">MPKKKHKIPKHVVIKRPTNVYHYKRLNVTAPCD</sequence>